<dbReference type="Pfam" id="PF06728">
    <property type="entry name" value="PIG-U"/>
    <property type="match status" value="1"/>
</dbReference>
<evidence type="ECO:0000256" key="1">
    <source>
        <dbReference type="ARBA" id="ARBA00004477"/>
    </source>
</evidence>
<accession>A0A6J2Y1I2</accession>
<dbReference type="CTD" id="34185"/>
<dbReference type="FunCoup" id="A0A6J2Y1I2">
    <property type="interactions" value="1764"/>
</dbReference>
<evidence type="ECO:0000256" key="3">
    <source>
        <dbReference type="ARBA" id="ARBA00010026"/>
    </source>
</evidence>
<dbReference type="InParanoid" id="A0A6J2Y1I2"/>
<evidence type="ECO:0000256" key="8">
    <source>
        <dbReference type="ARBA" id="ARBA00023136"/>
    </source>
</evidence>
<proteinExistence type="inferred from homology"/>
<feature type="transmembrane region" description="Helical" evidence="9">
    <location>
        <begin position="371"/>
        <end position="392"/>
    </location>
</feature>
<evidence type="ECO:0000256" key="7">
    <source>
        <dbReference type="ARBA" id="ARBA00022989"/>
    </source>
</evidence>
<feature type="transmembrane region" description="Helical" evidence="9">
    <location>
        <begin position="160"/>
        <end position="182"/>
    </location>
</feature>
<dbReference type="GO" id="GO:0016255">
    <property type="term" value="P:attachment of GPI anchor to protein"/>
    <property type="evidence" value="ECO:0007669"/>
    <property type="project" value="InterPro"/>
</dbReference>
<evidence type="ECO:0000256" key="2">
    <source>
        <dbReference type="ARBA" id="ARBA00004687"/>
    </source>
</evidence>
<name>A0A6J2Y1I2_SITOR</name>
<dbReference type="GO" id="GO:0042765">
    <property type="term" value="C:GPI-anchor transamidase complex"/>
    <property type="evidence" value="ECO:0007669"/>
    <property type="project" value="InterPro"/>
</dbReference>
<keyword evidence="6" id="KW-0256">Endoplasmic reticulum</keyword>
<gene>
    <name evidence="11" type="primary">LOC115883419</name>
</gene>
<feature type="transmembrane region" description="Helical" evidence="9">
    <location>
        <begin position="202"/>
        <end position="227"/>
    </location>
</feature>
<dbReference type="AlphaFoldDB" id="A0A6J2Y1I2"/>
<keyword evidence="10" id="KW-1185">Reference proteome</keyword>
<comment type="subcellular location">
    <subcellularLocation>
        <location evidence="1">Endoplasmic reticulum membrane</location>
        <topology evidence="1">Multi-pass membrane protein</topology>
    </subcellularLocation>
</comment>
<dbReference type="Proteomes" id="UP000504635">
    <property type="component" value="Unplaced"/>
</dbReference>
<evidence type="ECO:0000313" key="10">
    <source>
        <dbReference type="Proteomes" id="UP000504635"/>
    </source>
</evidence>
<evidence type="ECO:0000313" key="11">
    <source>
        <dbReference type="RefSeq" id="XP_030757638.1"/>
    </source>
</evidence>
<keyword evidence="7 9" id="KW-1133">Transmembrane helix</keyword>
<dbReference type="KEGG" id="soy:115883419"/>
<protein>
    <submittedName>
        <fullName evidence="11">Uncharacterized protein LOC115883419 isoform X1</fullName>
    </submittedName>
</protein>
<reference evidence="11" key="1">
    <citation type="submission" date="2025-08" db="UniProtKB">
        <authorList>
            <consortium name="RefSeq"/>
        </authorList>
    </citation>
    <scope>IDENTIFICATION</scope>
    <source>
        <tissue evidence="11">Gonads</tissue>
    </source>
</reference>
<comment type="similarity">
    <text evidence="3">Belongs to the PIGU family.</text>
</comment>
<dbReference type="GeneID" id="115883419"/>
<evidence type="ECO:0000256" key="4">
    <source>
        <dbReference type="ARBA" id="ARBA00022502"/>
    </source>
</evidence>
<dbReference type="OrthoDB" id="549017at2759"/>
<sequence length="448" mass="51731">MKMSTLSSKHAKKKENTYFLQSCSKVVLLLCLAAFLRYLVMSSKYQTIIANHFEISTPICSWKRVQEGLFLLSRNIDPYDGDLLHETPTALIFYKIMSQNVFRDVSLMFIFFDIGTALLLYAATRHYAKQFHQEHRDRTKYPKDVHEYLPSEGYYEKVPLYVLVAFLFNPYTFLGCVGYSTAGIHNFFLALFVFGMVYGSPIVSSLALAICSSVSFYPLILLSPLYIYYSQVYKSKTKALLVVLYFLTYVYLITFYNNSLSKSFKFINNVYGSIWTVPDLQPNIGLFWYFFTEVFDHFRELFIHSFQINATILYLVPLSIKFSNRPFILTIALLFLITIFKSYPCLSDLGFVLSFLPNFLHLYAFCQQGVIVGVILFMTSCLAPTLWHLWIYSASANANFYFGVTLAYAIAQIFLVTDILFAQTKWEFTLKHGREAKIDGEDADLSLE</sequence>
<feature type="transmembrane region" description="Helical" evidence="9">
    <location>
        <begin position="239"/>
        <end position="256"/>
    </location>
</feature>
<evidence type="ECO:0000256" key="6">
    <source>
        <dbReference type="ARBA" id="ARBA00022824"/>
    </source>
</evidence>
<keyword evidence="8 9" id="KW-0472">Membrane</keyword>
<evidence type="ECO:0000256" key="9">
    <source>
        <dbReference type="SAM" id="Phobius"/>
    </source>
</evidence>
<evidence type="ECO:0000256" key="5">
    <source>
        <dbReference type="ARBA" id="ARBA00022692"/>
    </source>
</evidence>
<dbReference type="GO" id="GO:0006506">
    <property type="term" value="P:GPI anchor biosynthetic process"/>
    <property type="evidence" value="ECO:0007669"/>
    <property type="project" value="UniProtKB-UniPathway"/>
</dbReference>
<dbReference type="PANTHER" id="PTHR13121:SF0">
    <property type="entry name" value="PHOSPHATIDYLINOSITOL GLYCAN ANCHOR BIOSYNTHESIS CLASS U PROTEIN"/>
    <property type="match status" value="1"/>
</dbReference>
<feature type="transmembrane region" description="Helical" evidence="9">
    <location>
        <begin position="398"/>
        <end position="421"/>
    </location>
</feature>
<feature type="transmembrane region" description="Helical" evidence="9">
    <location>
        <begin position="301"/>
        <end position="320"/>
    </location>
</feature>
<dbReference type="InterPro" id="IPR009600">
    <property type="entry name" value="PIG-U"/>
</dbReference>
<feature type="transmembrane region" description="Helical" evidence="9">
    <location>
        <begin position="105"/>
        <end position="123"/>
    </location>
</feature>
<organism evidence="10 11">
    <name type="scientific">Sitophilus oryzae</name>
    <name type="common">Rice weevil</name>
    <name type="synonym">Curculio oryzae</name>
    <dbReference type="NCBI Taxonomy" id="7048"/>
    <lineage>
        <taxon>Eukaryota</taxon>
        <taxon>Metazoa</taxon>
        <taxon>Ecdysozoa</taxon>
        <taxon>Arthropoda</taxon>
        <taxon>Hexapoda</taxon>
        <taxon>Insecta</taxon>
        <taxon>Pterygota</taxon>
        <taxon>Neoptera</taxon>
        <taxon>Endopterygota</taxon>
        <taxon>Coleoptera</taxon>
        <taxon>Polyphaga</taxon>
        <taxon>Cucujiformia</taxon>
        <taxon>Curculionidae</taxon>
        <taxon>Dryophthorinae</taxon>
        <taxon>Sitophilus</taxon>
    </lineage>
</organism>
<dbReference type="RefSeq" id="XP_030757638.1">
    <property type="nucleotide sequence ID" value="XM_030901778.1"/>
</dbReference>
<dbReference type="UniPathway" id="UPA00196"/>
<comment type="pathway">
    <text evidence="2">Glycolipid biosynthesis; glycosylphosphatidylinositol-anchor biosynthesis.</text>
</comment>
<keyword evidence="4" id="KW-0337">GPI-anchor biosynthesis</keyword>
<dbReference type="PANTHER" id="PTHR13121">
    <property type="entry name" value="GPI TRANSAMIDASE COMPONENT PIG-U"/>
    <property type="match status" value="1"/>
</dbReference>
<keyword evidence="5 9" id="KW-0812">Transmembrane</keyword>